<sequence length="185" mass="20979">MQNAAQDEEHAAAQNQETAQYLKVAKDREVEQGQGAAQAAEAEKRRKKKKGHRRGGTKRRLMSLVYYRQLMTRGQRPGGWPLHAPNSAEQPQVPVHYPALRRPGRFPPQKFGFFNETVPSVHPGHPGSEKRAAYGRLTHVAGINELFARMLCKKLEMIRSPSRLNRLHTDIMNLLQQALAEESKK</sequence>
<evidence type="ECO:0000313" key="4">
    <source>
        <dbReference type="WBParaSite" id="GPUH_0001133601-mRNA-1"/>
    </source>
</evidence>
<evidence type="ECO:0000313" key="2">
    <source>
        <dbReference type="EMBL" id="VDN18629.1"/>
    </source>
</evidence>
<keyword evidence="3" id="KW-1185">Reference proteome</keyword>
<organism evidence="4">
    <name type="scientific">Gongylonema pulchrum</name>
    <dbReference type="NCBI Taxonomy" id="637853"/>
    <lineage>
        <taxon>Eukaryota</taxon>
        <taxon>Metazoa</taxon>
        <taxon>Ecdysozoa</taxon>
        <taxon>Nematoda</taxon>
        <taxon>Chromadorea</taxon>
        <taxon>Rhabditida</taxon>
        <taxon>Spirurina</taxon>
        <taxon>Spiruromorpha</taxon>
        <taxon>Spiruroidea</taxon>
        <taxon>Gongylonematidae</taxon>
        <taxon>Gongylonema</taxon>
    </lineage>
</organism>
<dbReference type="WBParaSite" id="GPUH_0001133601-mRNA-1">
    <property type="protein sequence ID" value="GPUH_0001133601-mRNA-1"/>
    <property type="gene ID" value="GPUH_0001133601"/>
</dbReference>
<evidence type="ECO:0000313" key="3">
    <source>
        <dbReference type="Proteomes" id="UP000271098"/>
    </source>
</evidence>
<gene>
    <name evidence="2" type="ORF">GPUH_LOCUS11323</name>
</gene>
<dbReference type="OrthoDB" id="5871279at2759"/>
<feature type="region of interest" description="Disordered" evidence="1">
    <location>
        <begin position="1"/>
        <end position="59"/>
    </location>
</feature>
<proteinExistence type="predicted"/>
<evidence type="ECO:0000256" key="1">
    <source>
        <dbReference type="SAM" id="MobiDB-lite"/>
    </source>
</evidence>
<protein>
    <submittedName>
        <fullName evidence="4">BESS domain-containing protein</fullName>
    </submittedName>
</protein>
<name>A0A183DRI2_9BILA</name>
<reference evidence="4" key="1">
    <citation type="submission" date="2016-06" db="UniProtKB">
        <authorList>
            <consortium name="WormBaseParasite"/>
        </authorList>
    </citation>
    <scope>IDENTIFICATION</scope>
</reference>
<dbReference type="AlphaFoldDB" id="A0A183DRI2"/>
<dbReference type="EMBL" id="UYRT01078485">
    <property type="protein sequence ID" value="VDN18629.1"/>
    <property type="molecule type" value="Genomic_DNA"/>
</dbReference>
<accession>A0A183DRI2</accession>
<dbReference type="Proteomes" id="UP000271098">
    <property type="component" value="Unassembled WGS sequence"/>
</dbReference>
<reference evidence="2 3" key="2">
    <citation type="submission" date="2018-11" db="EMBL/GenBank/DDBJ databases">
        <authorList>
            <consortium name="Pathogen Informatics"/>
        </authorList>
    </citation>
    <scope>NUCLEOTIDE SEQUENCE [LARGE SCALE GENOMIC DNA]</scope>
</reference>
<feature type="compositionally biased region" description="Basic residues" evidence="1">
    <location>
        <begin position="45"/>
        <end position="59"/>
    </location>
</feature>